<dbReference type="EMBL" id="CH981532">
    <property type="protein sequence ID" value="EDK47123.1"/>
    <property type="molecule type" value="Genomic_DNA"/>
</dbReference>
<dbReference type="InParanoid" id="A5E6R5"/>
<dbReference type="KEGG" id="lel:PVL30_002400"/>
<dbReference type="InterPro" id="IPR038605">
    <property type="entry name" value="Pba1_sf"/>
</dbReference>
<dbReference type="STRING" id="379508.A5E6R5"/>
<organism evidence="1 2">
    <name type="scientific">Lodderomyces elongisporus (strain ATCC 11503 / CBS 2605 / JCM 1781 / NBRC 1676 / NRRL YB-4239)</name>
    <name type="common">Yeast</name>
    <name type="synonym">Saccharomyces elongisporus</name>
    <dbReference type="NCBI Taxonomy" id="379508"/>
    <lineage>
        <taxon>Eukaryota</taxon>
        <taxon>Fungi</taxon>
        <taxon>Dikarya</taxon>
        <taxon>Ascomycota</taxon>
        <taxon>Saccharomycotina</taxon>
        <taxon>Pichiomycetes</taxon>
        <taxon>Debaryomycetaceae</taxon>
        <taxon>Candida/Lodderomyces clade</taxon>
        <taxon>Lodderomyces</taxon>
    </lineage>
</organism>
<reference evidence="1 2" key="1">
    <citation type="journal article" date="2009" name="Nature">
        <title>Evolution of pathogenicity and sexual reproduction in eight Candida genomes.</title>
        <authorList>
            <person name="Butler G."/>
            <person name="Rasmussen M.D."/>
            <person name="Lin M.F."/>
            <person name="Santos M.A."/>
            <person name="Sakthikumar S."/>
            <person name="Munro C.A."/>
            <person name="Rheinbay E."/>
            <person name="Grabherr M."/>
            <person name="Forche A."/>
            <person name="Reedy J.L."/>
            <person name="Agrafioti I."/>
            <person name="Arnaud M.B."/>
            <person name="Bates S."/>
            <person name="Brown A.J."/>
            <person name="Brunke S."/>
            <person name="Costanzo M.C."/>
            <person name="Fitzpatrick D.A."/>
            <person name="de Groot P.W."/>
            <person name="Harris D."/>
            <person name="Hoyer L.L."/>
            <person name="Hube B."/>
            <person name="Klis F.M."/>
            <person name="Kodira C."/>
            <person name="Lennard N."/>
            <person name="Logue M.E."/>
            <person name="Martin R."/>
            <person name="Neiman A.M."/>
            <person name="Nikolaou E."/>
            <person name="Quail M.A."/>
            <person name="Quinn J."/>
            <person name="Santos M.C."/>
            <person name="Schmitzberger F.F."/>
            <person name="Sherlock G."/>
            <person name="Shah P."/>
            <person name="Silverstein K.A."/>
            <person name="Skrzypek M.S."/>
            <person name="Soll D."/>
            <person name="Staggs R."/>
            <person name="Stansfield I."/>
            <person name="Stumpf M.P."/>
            <person name="Sudbery P.E."/>
            <person name="Srikantha T."/>
            <person name="Zeng Q."/>
            <person name="Berman J."/>
            <person name="Berriman M."/>
            <person name="Heitman J."/>
            <person name="Gow N.A."/>
            <person name="Lorenz M.C."/>
            <person name="Birren B.W."/>
            <person name="Kellis M."/>
            <person name="Cuomo C.A."/>
        </authorList>
    </citation>
    <scope>NUCLEOTIDE SEQUENCE [LARGE SCALE GENOMIC DNA]</scope>
    <source>
        <strain evidence="2">ATCC 11503 / BCRC 21390 / CBS 2605 / JCM 1781 / NBRC 1676 / NRRL YB-4239</strain>
    </source>
</reference>
<dbReference type="Pfam" id="PF10450">
    <property type="entry name" value="POC1"/>
    <property type="match status" value="1"/>
</dbReference>
<dbReference type="InterPro" id="IPR018855">
    <property type="entry name" value="Psome_chaperone_1_fun"/>
</dbReference>
<dbReference type="OrthoDB" id="3980818at2759"/>
<evidence type="ECO:0000313" key="1">
    <source>
        <dbReference type="EMBL" id="EDK47123.1"/>
    </source>
</evidence>
<dbReference type="Proteomes" id="UP000001996">
    <property type="component" value="Unassembled WGS sequence"/>
</dbReference>
<dbReference type="HOGENOM" id="CLU_082454_0_0_1"/>
<dbReference type="GO" id="GO:0043248">
    <property type="term" value="P:proteasome assembly"/>
    <property type="evidence" value="ECO:0007669"/>
    <property type="project" value="InterPro"/>
</dbReference>
<dbReference type="GeneID" id="5230596"/>
<dbReference type="AlphaFoldDB" id="A5E6R5"/>
<name>A5E6R5_LODEL</name>
<dbReference type="Gene3D" id="3.40.50.12120">
    <property type="entry name" value="POC1 chaperone"/>
    <property type="match status" value="1"/>
</dbReference>
<protein>
    <recommendedName>
        <fullName evidence="3">Proteasome assembly chaperone 1</fullName>
    </recommendedName>
</protein>
<keyword evidence="2" id="KW-1185">Reference proteome</keyword>
<gene>
    <name evidence="1" type="ORF">LELG_05304</name>
</gene>
<proteinExistence type="predicted"/>
<dbReference type="eggNOG" id="ENOG502RY9B">
    <property type="taxonomic scope" value="Eukaryota"/>
</dbReference>
<sequence>MSLIAEQLPNSNAVGSIEITYPELYKDIKETESLAEYDEDEQLYAAMQSENIKNKYPTSTIPINLTNNGVLSIVVPLIKNIIAYNIFANELVTHLNLNKEWILLAPSNLNNGQTVNKLQLHNDNTDPVFQNVPVLQPPHTITGVSAALLSLLSLVDAPIATALVLDSEGQIGYEKSDNDAIVDVASILGIIFNLDHKNYVRKVSSNVRKFNGYSNLGMYI</sequence>
<accession>A5E6R5</accession>
<dbReference type="OMA" id="PCQLNNN"/>
<dbReference type="VEuPathDB" id="FungiDB:LELG_05304"/>
<evidence type="ECO:0000313" key="2">
    <source>
        <dbReference type="Proteomes" id="UP000001996"/>
    </source>
</evidence>
<evidence type="ECO:0008006" key="3">
    <source>
        <dbReference type="Google" id="ProtNLM"/>
    </source>
</evidence>